<evidence type="ECO:0000313" key="3">
    <source>
        <dbReference type="Proteomes" id="UP000044602"/>
    </source>
</evidence>
<sequence length="896" mass="98629">MESSNQENFFETDVQQEKRKQRALKQDNPFGNPIRLPSKVLAVLPDPTNPNALLTAESSGRVARISLTSRKPTTKFAGPAVPVTSLATSGTTLFAGAWDKTICCSLGALFVDASPHPSAASLSCIPQPYLHNKHHSFHSQTTSHLTQHTMDDTTRYHGTLVSLEGPVDVLATQLRLLPTSPQIFILPQVQTYLEDGDPSERFEARNFIRRMHNAVAARNEVAYSFLKDSTPANKRLVFMNGSTPGAQAICIKTIAEHETDGDISHAELLFNDIVKHGAAGLEDDWFSRQKVGRHHIPEEDPIVRAMRAAEALDRLTADLQPNTDVDLTFEARPRSMSLPIYSFDDRFGDAAPFYVFGVRSSKDDDCIDDNTRNAFLPATPRFAVTDFGESLADTIATFEAVDNSLQPLRSPSCVGETYEHQTISPRRLFTTDMLSPRSGHSIESTDAVVYGEASLMQMQMANARRSTKRTKSLDRAYQTGDSYWDSPPQAQSQAGVDSGKALSEDGRRNSNVGTLLKTSLPRTIHVRCDRSIVLLSPPPPKPKKKANGAYVDKGTDAEDFRSPEPPFRPVLPFTEDLVIKIQDGADDNVLEATISAFKAGIYPIQTPEPSEQLVARKESVVKAPKFHGIETAAEDSVNPSASVLSFGPDPDEYDPFAYGPTPLKPANTTRLPLKLKPVTPPTPAHTPSSLSSICGPGEERFQSCDIAGCKTAIAVQNSLRVLLNVHFPPEDQGYHHFHFSILPEMGGLWKPVFRNAGAESPRNSQRRIDQILALEKLGVKSGEVSRSGRLDFRYLVANAMQAFTAQPLANQTHENPFTNPYLLATLIVPHLEPYFVIHNEPCVGIQRMRRWERANKLGLNPPIEVLAVLLKEQKEGSQSERAHMDVILNSTAVGST</sequence>
<dbReference type="GO" id="GO:0003887">
    <property type="term" value="F:DNA-directed DNA polymerase activity"/>
    <property type="evidence" value="ECO:0007669"/>
    <property type="project" value="TreeGrafter"/>
</dbReference>
<dbReference type="STRING" id="100787.A0A0G4L3A9"/>
<dbReference type="InterPro" id="IPR007218">
    <property type="entry name" value="DNA_pol_delta_4"/>
</dbReference>
<evidence type="ECO:0000313" key="2">
    <source>
        <dbReference type="EMBL" id="CRK16492.1"/>
    </source>
</evidence>
<keyword evidence="3" id="KW-1185">Reference proteome</keyword>
<feature type="region of interest" description="Disordered" evidence="1">
    <location>
        <begin position="1"/>
        <end position="30"/>
    </location>
</feature>
<dbReference type="AlphaFoldDB" id="A0A0G4L3A9"/>
<feature type="region of interest" description="Disordered" evidence="1">
    <location>
        <begin position="464"/>
        <end position="513"/>
    </location>
</feature>
<gene>
    <name evidence="2" type="ORF">BN1708_011781</name>
</gene>
<proteinExistence type="predicted"/>
<evidence type="ECO:0000256" key="1">
    <source>
        <dbReference type="SAM" id="MobiDB-lite"/>
    </source>
</evidence>
<dbReference type="GO" id="GO:0006261">
    <property type="term" value="P:DNA-templated DNA replication"/>
    <property type="evidence" value="ECO:0007669"/>
    <property type="project" value="TreeGrafter"/>
</dbReference>
<organism evidence="2 3">
    <name type="scientific">Verticillium longisporum</name>
    <name type="common">Verticillium dahliae var. longisporum</name>
    <dbReference type="NCBI Taxonomy" id="100787"/>
    <lineage>
        <taxon>Eukaryota</taxon>
        <taxon>Fungi</taxon>
        <taxon>Dikarya</taxon>
        <taxon>Ascomycota</taxon>
        <taxon>Pezizomycotina</taxon>
        <taxon>Sordariomycetes</taxon>
        <taxon>Hypocreomycetidae</taxon>
        <taxon>Glomerellales</taxon>
        <taxon>Plectosphaerellaceae</taxon>
        <taxon>Verticillium</taxon>
    </lineage>
</organism>
<dbReference type="PANTHER" id="PTHR14303">
    <property type="entry name" value="DNA POLYMERASE DELTA SUBUNIT 4"/>
    <property type="match status" value="1"/>
</dbReference>
<dbReference type="PANTHER" id="PTHR14303:SF0">
    <property type="entry name" value="DNA POLYMERASE DELTA SUBUNIT 4"/>
    <property type="match status" value="1"/>
</dbReference>
<dbReference type="GO" id="GO:0043625">
    <property type="term" value="C:delta DNA polymerase complex"/>
    <property type="evidence" value="ECO:0007669"/>
    <property type="project" value="TreeGrafter"/>
</dbReference>
<dbReference type="EMBL" id="CVQH01007668">
    <property type="protein sequence ID" value="CRK16492.1"/>
    <property type="molecule type" value="Genomic_DNA"/>
</dbReference>
<accession>A0A0G4L3A9</accession>
<dbReference type="Proteomes" id="UP000044602">
    <property type="component" value="Unassembled WGS sequence"/>
</dbReference>
<name>A0A0G4L3A9_VERLO</name>
<feature type="compositionally biased region" description="Basic and acidic residues" evidence="1">
    <location>
        <begin position="553"/>
        <end position="562"/>
    </location>
</feature>
<dbReference type="Pfam" id="PF04081">
    <property type="entry name" value="DNA_pol_delta_4"/>
    <property type="match status" value="1"/>
</dbReference>
<protein>
    <submittedName>
        <fullName evidence="2">Uncharacterized protein</fullName>
    </submittedName>
</protein>
<reference evidence="2 3" key="1">
    <citation type="submission" date="2015-05" db="EMBL/GenBank/DDBJ databases">
        <authorList>
            <person name="Wang D.B."/>
            <person name="Wang M."/>
        </authorList>
    </citation>
    <scope>NUCLEOTIDE SEQUENCE [LARGE SCALE GENOMIC DNA]</scope>
    <source>
        <strain evidence="2">VL1</strain>
    </source>
</reference>
<dbReference type="GO" id="GO:0000731">
    <property type="term" value="P:DNA synthesis involved in DNA repair"/>
    <property type="evidence" value="ECO:0007669"/>
    <property type="project" value="InterPro"/>
</dbReference>
<feature type="region of interest" description="Disordered" evidence="1">
    <location>
        <begin position="533"/>
        <end position="567"/>
    </location>
</feature>